<evidence type="ECO:0000259" key="1">
    <source>
        <dbReference type="Pfam" id="PF18050"/>
    </source>
</evidence>
<reference evidence="3" key="1">
    <citation type="submission" date="2019-03" db="EMBL/GenBank/DDBJ databases">
        <authorList>
            <person name="Moriniere L."/>
            <person name="Burlet A."/>
            <person name="Rosenthal E."/>
            <person name="Portier P."/>
            <person name="Lavire C."/>
            <person name="Nesme X."/>
            <person name="Bull C.T."/>
            <person name="Le Saux M."/>
            <person name="Bertolla F."/>
        </authorList>
    </citation>
    <scope>NUCLEOTIDE SEQUENCE</scope>
    <source>
        <strain evidence="3">CFBP2533</strain>
    </source>
</reference>
<dbReference type="Gene3D" id="2.40.100.20">
    <property type="match status" value="1"/>
</dbReference>
<organism evidence="2">
    <name type="scientific">Xanthomonas hortorum pv. pelargonii</name>
    <dbReference type="NCBI Taxonomy" id="453602"/>
    <lineage>
        <taxon>Bacteria</taxon>
        <taxon>Pseudomonadati</taxon>
        <taxon>Pseudomonadota</taxon>
        <taxon>Gammaproteobacteria</taxon>
        <taxon>Lysobacterales</taxon>
        <taxon>Lysobacteraceae</taxon>
        <taxon>Xanthomonas</taxon>
    </lineage>
</organism>
<dbReference type="InterPro" id="IPR029000">
    <property type="entry name" value="Cyclophilin-like_dom_sf"/>
</dbReference>
<dbReference type="EMBL" id="LR828261">
    <property type="protein sequence ID" value="CAD0305920.1"/>
    <property type="molecule type" value="Genomic_DNA"/>
</dbReference>
<dbReference type="InterPro" id="IPR041183">
    <property type="entry name" value="Cyclophilin-like"/>
</dbReference>
<protein>
    <recommendedName>
        <fullName evidence="1">Cyclophilin-like domain-containing protein</fullName>
    </recommendedName>
</protein>
<evidence type="ECO:0000313" key="3">
    <source>
        <dbReference type="EMBL" id="NMI21861.1"/>
    </source>
</evidence>
<reference evidence="4" key="2">
    <citation type="journal article" date="2020" name="Syst. Appl. Microbiol.">
        <title>Clarifying the taxonomy of the causal agent of bacterial leaf spot of lettuce through a polyphasic approach reveals that Xanthomonas cynarae Trebaol et al. 2000 emend. Timilsina et al. 2019 is a later heterotypic synonym of Xanthomonas hortorum Vauterin et al. 1995.</title>
        <authorList>
            <person name="Moriniere L."/>
            <person name="Burlet A."/>
            <person name="Rosenthal E.R."/>
            <person name="Nesme X."/>
            <person name="Portier P."/>
            <person name="Bull C.T."/>
            <person name="Lavire C."/>
            <person name="Fischer-Le Saux M."/>
            <person name="Bertolla F."/>
        </authorList>
    </citation>
    <scope>NUCLEOTIDE SEQUENCE [LARGE SCALE GENOMIC DNA]</scope>
    <source>
        <strain evidence="4">CFBP2533</strain>
    </source>
</reference>
<accession>A0A6V7BU67</accession>
<sequence>MHITIRIGADAVEAELVNNSATRDLLSRLPMTVKFEDFHATEKIGYLPGKLDLSGAGTAGNAQIWDLMYYVPWGNLAVFYRPYSPSRDLVRLGRIVSNHSALTRASSFTATIERTTAPQSPMPQP</sequence>
<dbReference type="AlphaFoldDB" id="A0A6V7BU67"/>
<dbReference type="RefSeq" id="WP_168958119.1">
    <property type="nucleotide sequence ID" value="NZ_CP103838.1"/>
</dbReference>
<evidence type="ECO:0000313" key="2">
    <source>
        <dbReference type="EMBL" id="CAD0305920.1"/>
    </source>
</evidence>
<dbReference type="EMBL" id="LR828261">
    <property type="protein sequence ID" value="CAD0305923.1"/>
    <property type="molecule type" value="Genomic_DNA"/>
</dbReference>
<dbReference type="EMBL" id="SMDX01000008">
    <property type="protein sequence ID" value="NMI21861.1"/>
    <property type="molecule type" value="Genomic_DNA"/>
</dbReference>
<name>A0A6V7BU67_9XANT</name>
<gene>
    <name evidence="2" type="ORF">CFBP2533_06690</name>
    <name evidence="3" type="ORF">E1J24_08330</name>
</gene>
<dbReference type="Pfam" id="PF18050">
    <property type="entry name" value="Cyclophil_like2"/>
    <property type="match status" value="1"/>
</dbReference>
<reference evidence="3" key="3">
    <citation type="journal article" date="2020" name="Syst. Appl. Microbiol.">
        <title>Clarifying the taxonomy of the causal agent of bacterial leaf spot of lettuce through a polyphasic approach reveals that Xanthomonas cynarae Trebaol et al. 2000 emend. Timilsina et al. 2019 is a later heterotypic synonym of Xanthomonas hortorum Vauterin et al. 1995.</title>
        <authorList>
            <person name="Moriniere L."/>
            <person name="Burlet A."/>
            <person name="Rosenthal E.R."/>
            <person name="Nesme X."/>
            <person name="Portier P."/>
            <person name="Bull C.T."/>
            <person name="Lavire C."/>
            <person name="Fischer-Le Saux M."/>
            <person name="Bertolla F."/>
        </authorList>
    </citation>
    <scope>NUCLEOTIDE SEQUENCE</scope>
    <source>
        <strain evidence="3">CFBP2533</strain>
    </source>
</reference>
<reference evidence="2" key="4">
    <citation type="submission" date="2020-07" db="EMBL/GenBank/DDBJ databases">
        <authorList>
            <person name="Pothier F. J."/>
        </authorList>
    </citation>
    <scope>NUCLEOTIDE SEQUENCE</scope>
    <source>
        <strain evidence="2">CFBP 2533</strain>
    </source>
</reference>
<dbReference type="Proteomes" id="UP000548771">
    <property type="component" value="Unassembled WGS sequence"/>
</dbReference>
<feature type="domain" description="Cyclophilin-like" evidence="1">
    <location>
        <begin position="5"/>
        <end position="113"/>
    </location>
</feature>
<proteinExistence type="predicted"/>
<evidence type="ECO:0000313" key="4">
    <source>
        <dbReference type="Proteomes" id="UP000548771"/>
    </source>
</evidence>
<dbReference type="SUPFAM" id="SSF50891">
    <property type="entry name" value="Cyclophilin-like"/>
    <property type="match status" value="1"/>
</dbReference>